<protein>
    <submittedName>
        <fullName evidence="2">Uncharacterized protein</fullName>
    </submittedName>
</protein>
<dbReference type="RefSeq" id="WP_139236261.1">
    <property type="nucleotide sequence ID" value="NZ_FPAW01000001.1"/>
</dbReference>
<organism evidence="2 3">
    <name type="scientific">Sedimentitalea nanhaiensis</name>
    <dbReference type="NCBI Taxonomy" id="999627"/>
    <lineage>
        <taxon>Bacteria</taxon>
        <taxon>Pseudomonadati</taxon>
        <taxon>Pseudomonadota</taxon>
        <taxon>Alphaproteobacteria</taxon>
        <taxon>Rhodobacterales</taxon>
        <taxon>Paracoccaceae</taxon>
        <taxon>Sedimentitalea</taxon>
    </lineage>
</organism>
<reference evidence="2 3" key="1">
    <citation type="submission" date="2016-10" db="EMBL/GenBank/DDBJ databases">
        <authorList>
            <person name="de Groot N.N."/>
        </authorList>
    </citation>
    <scope>NUCLEOTIDE SEQUENCE [LARGE SCALE GENOMIC DNA]</scope>
    <source>
        <strain evidence="2 3">CGMCC 1.10959</strain>
    </source>
</reference>
<dbReference type="Proteomes" id="UP000182466">
    <property type="component" value="Unassembled WGS sequence"/>
</dbReference>
<dbReference type="OrthoDB" id="7875515at2"/>
<evidence type="ECO:0000313" key="2">
    <source>
        <dbReference type="EMBL" id="SFT36847.1"/>
    </source>
</evidence>
<sequence>MLGIYARSFMTATRTDTAMPAQPGTGAQIRERRWLPEGHWWLRRDRKQDPKDNADRPASR</sequence>
<dbReference type="EMBL" id="FPAW01000001">
    <property type="protein sequence ID" value="SFT36847.1"/>
    <property type="molecule type" value="Genomic_DNA"/>
</dbReference>
<proteinExistence type="predicted"/>
<evidence type="ECO:0000256" key="1">
    <source>
        <dbReference type="SAM" id="MobiDB-lite"/>
    </source>
</evidence>
<accession>A0A1I6XFA5</accession>
<keyword evidence="3" id="KW-1185">Reference proteome</keyword>
<feature type="region of interest" description="Disordered" evidence="1">
    <location>
        <begin position="41"/>
        <end position="60"/>
    </location>
</feature>
<evidence type="ECO:0000313" key="3">
    <source>
        <dbReference type="Proteomes" id="UP000182466"/>
    </source>
</evidence>
<dbReference type="AlphaFoldDB" id="A0A1I6XFA5"/>
<name>A0A1I6XFA5_9RHOB</name>
<gene>
    <name evidence="2" type="ORF">SAMN05216236_101244</name>
</gene>